<dbReference type="EMBL" id="BDGU01000046">
    <property type="protein sequence ID" value="GAW00941.1"/>
    <property type="molecule type" value="Genomic_DNA"/>
</dbReference>
<feature type="chain" id="PRO_5012907968" evidence="1">
    <location>
        <begin position="19"/>
        <end position="126"/>
    </location>
</feature>
<accession>A0A1Q3E1B0</accession>
<name>A0A1Q3E1B0_LENED</name>
<keyword evidence="3" id="KW-1185">Reference proteome</keyword>
<dbReference type="Proteomes" id="UP000188533">
    <property type="component" value="Unassembled WGS sequence"/>
</dbReference>
<keyword evidence="1" id="KW-0732">Signal</keyword>
<organism evidence="2 3">
    <name type="scientific">Lentinula edodes</name>
    <name type="common">Shiitake mushroom</name>
    <name type="synonym">Lentinus edodes</name>
    <dbReference type="NCBI Taxonomy" id="5353"/>
    <lineage>
        <taxon>Eukaryota</taxon>
        <taxon>Fungi</taxon>
        <taxon>Dikarya</taxon>
        <taxon>Basidiomycota</taxon>
        <taxon>Agaricomycotina</taxon>
        <taxon>Agaricomycetes</taxon>
        <taxon>Agaricomycetidae</taxon>
        <taxon>Agaricales</taxon>
        <taxon>Marasmiineae</taxon>
        <taxon>Omphalotaceae</taxon>
        <taxon>Lentinula</taxon>
    </lineage>
</organism>
<comment type="caution">
    <text evidence="2">The sequence shown here is derived from an EMBL/GenBank/DDBJ whole genome shotgun (WGS) entry which is preliminary data.</text>
</comment>
<sequence>MRVNPVYLVLGLLSMVYAAPVDLGSDLGSHSNFEKTLRARTAQDNHVVFTRFTGVHARNGNLRPPRPPPIVEMLVRQGLATHFKEEMDDPEWRIKFDNEFIPDQWTPNTHGLSLLFGIVEVELKTT</sequence>
<reference evidence="2 3" key="2">
    <citation type="submission" date="2017-02" db="EMBL/GenBank/DDBJ databases">
        <title>A genome survey and senescence transcriptome analysis in Lentinula edodes.</title>
        <authorList>
            <person name="Sakamoto Y."/>
            <person name="Nakade K."/>
            <person name="Sato S."/>
            <person name="Yoshida Y."/>
            <person name="Miyazaki K."/>
            <person name="Natsume S."/>
            <person name="Konno N."/>
        </authorList>
    </citation>
    <scope>NUCLEOTIDE SEQUENCE [LARGE SCALE GENOMIC DNA]</scope>
    <source>
        <strain evidence="2 3">NBRC 111202</strain>
    </source>
</reference>
<evidence type="ECO:0000313" key="3">
    <source>
        <dbReference type="Proteomes" id="UP000188533"/>
    </source>
</evidence>
<proteinExistence type="predicted"/>
<evidence type="ECO:0000313" key="2">
    <source>
        <dbReference type="EMBL" id="GAW00941.1"/>
    </source>
</evidence>
<dbReference type="AlphaFoldDB" id="A0A1Q3E1B0"/>
<protein>
    <submittedName>
        <fullName evidence="2">Uncharacterized protein</fullName>
    </submittedName>
</protein>
<gene>
    <name evidence="2" type="ORF">LENED_002503</name>
</gene>
<evidence type="ECO:0000256" key="1">
    <source>
        <dbReference type="SAM" id="SignalP"/>
    </source>
</evidence>
<feature type="signal peptide" evidence="1">
    <location>
        <begin position="1"/>
        <end position="18"/>
    </location>
</feature>
<reference evidence="2 3" key="1">
    <citation type="submission" date="2016-08" db="EMBL/GenBank/DDBJ databases">
        <authorList>
            <consortium name="Lentinula edodes genome sequencing consortium"/>
            <person name="Sakamoto Y."/>
            <person name="Nakade K."/>
            <person name="Sato S."/>
            <person name="Yoshida Y."/>
            <person name="Miyazaki K."/>
            <person name="Natsume S."/>
            <person name="Konno N."/>
        </authorList>
    </citation>
    <scope>NUCLEOTIDE SEQUENCE [LARGE SCALE GENOMIC DNA]</scope>
    <source>
        <strain evidence="2 3">NBRC 111202</strain>
    </source>
</reference>